<dbReference type="InterPro" id="IPR050952">
    <property type="entry name" value="TRIM-NHL_E3_ligases"/>
</dbReference>
<dbReference type="KEGG" id="scor:J3U87_16835"/>
<dbReference type="Pfam" id="PF06977">
    <property type="entry name" value="SdiA-regulated"/>
    <property type="match status" value="1"/>
</dbReference>
<dbReference type="Gene3D" id="2.120.10.30">
    <property type="entry name" value="TolB, C-terminal domain"/>
    <property type="match status" value="1"/>
</dbReference>
<dbReference type="InterPro" id="IPR011042">
    <property type="entry name" value="6-blade_b-propeller_TolB-like"/>
</dbReference>
<dbReference type="InterPro" id="IPR011990">
    <property type="entry name" value="TPR-like_helical_dom_sf"/>
</dbReference>
<keyword evidence="3" id="KW-1003">Cell membrane</keyword>
<organism evidence="5 6">
    <name type="scientific">Sulfidibacter corallicola</name>
    <dbReference type="NCBI Taxonomy" id="2818388"/>
    <lineage>
        <taxon>Bacteria</taxon>
        <taxon>Pseudomonadati</taxon>
        <taxon>Acidobacteriota</taxon>
        <taxon>Holophagae</taxon>
        <taxon>Acanthopleuribacterales</taxon>
        <taxon>Acanthopleuribacteraceae</taxon>
        <taxon>Sulfidibacter</taxon>
    </lineage>
</organism>
<dbReference type="PANTHER" id="PTHR24104:SF25">
    <property type="entry name" value="PROTEIN LIN-41"/>
    <property type="match status" value="1"/>
</dbReference>
<comment type="similarity">
    <text evidence="2">Belongs to the YjiK family.</text>
</comment>
<dbReference type="PANTHER" id="PTHR24104">
    <property type="entry name" value="E3 UBIQUITIN-PROTEIN LIGASE NHLRC1-RELATED"/>
    <property type="match status" value="1"/>
</dbReference>
<evidence type="ECO:0000256" key="4">
    <source>
        <dbReference type="ARBA" id="ARBA00023136"/>
    </source>
</evidence>
<dbReference type="Gene3D" id="1.25.40.10">
    <property type="entry name" value="Tetratricopeptide repeat domain"/>
    <property type="match status" value="2"/>
</dbReference>
<accession>A0A8A4TXB1</accession>
<keyword evidence="4" id="KW-0472">Membrane</keyword>
<dbReference type="SUPFAM" id="SSF101898">
    <property type="entry name" value="NHL repeat"/>
    <property type="match status" value="1"/>
</dbReference>
<dbReference type="SUPFAM" id="SSF48452">
    <property type="entry name" value="TPR-like"/>
    <property type="match status" value="1"/>
</dbReference>
<comment type="subcellular location">
    <subcellularLocation>
        <location evidence="1">Cell membrane</location>
    </subcellularLocation>
</comment>
<proteinExistence type="inferred from homology"/>
<dbReference type="GO" id="GO:0005886">
    <property type="term" value="C:plasma membrane"/>
    <property type="evidence" value="ECO:0007669"/>
    <property type="project" value="UniProtKB-SubCell"/>
</dbReference>
<gene>
    <name evidence="5" type="ORF">J3U87_16835</name>
</gene>
<dbReference type="GO" id="GO:0008270">
    <property type="term" value="F:zinc ion binding"/>
    <property type="evidence" value="ECO:0007669"/>
    <property type="project" value="UniProtKB-KW"/>
</dbReference>
<dbReference type="AlphaFoldDB" id="A0A8A4TXB1"/>
<keyword evidence="6" id="KW-1185">Reference proteome</keyword>
<dbReference type="Pfam" id="PF13174">
    <property type="entry name" value="TPR_6"/>
    <property type="match status" value="1"/>
</dbReference>
<dbReference type="InterPro" id="IPR019734">
    <property type="entry name" value="TPR_rpt"/>
</dbReference>
<evidence type="ECO:0000256" key="2">
    <source>
        <dbReference type="ARBA" id="ARBA00009852"/>
    </source>
</evidence>
<sequence length="466" mass="52155">MPQTEDQAERLFDNATTFMSAGKYKEALADLESIINNYGATATAPRALLEIGTYYLDVQQDYVKALDYFSQIQSRYPSSSAAPAAYYYKAQIVEHQGQTPAQLEEAVADLIRMTNLYPDNSWRTEANFLFGKLNLRLNDYDLSLSYFQRLEFFFSKSRFIPRALLLSAKAAYLRGNPRQSELILARLQANFPTSEEADFAGQLMRLLHRFTGDAYPGLQLDQSFYGATPKKFSNPSAVVVDYANLVGIGDSKGAHFVHIGGNGNAPGAVSTRDLVDFCRDRQGNLLLVYKNQILDAQRQVKYASLSGNGTTLRDIRGVAVDAYGRLLVVDDDVKDVWAFSRDGQYLKSFGLNRPRKVRVFEDDIWVLNGDDDTFSRFDANFARRALPGLGQMRDIEDFDFDPFGNLYILSDKGNQLNILTRNGRAVSTVNLKNGTYPLKQAEAIAVDASGAVYLADRRGGAVYRFQ</sequence>
<protein>
    <submittedName>
        <fullName evidence="5">Tetratricopeptide repeat protein</fullName>
    </submittedName>
</protein>
<reference evidence="5" key="1">
    <citation type="submission" date="2021-03" db="EMBL/GenBank/DDBJ databases">
        <title>Acanthopleuribacteraceae sp. M133.</title>
        <authorList>
            <person name="Wang G."/>
        </authorList>
    </citation>
    <scope>NUCLEOTIDE SEQUENCE</scope>
    <source>
        <strain evidence="5">M133</strain>
    </source>
</reference>
<evidence type="ECO:0000256" key="3">
    <source>
        <dbReference type="ARBA" id="ARBA00022475"/>
    </source>
</evidence>
<evidence type="ECO:0000313" key="5">
    <source>
        <dbReference type="EMBL" id="QTD54113.1"/>
    </source>
</evidence>
<dbReference type="EMBL" id="CP071793">
    <property type="protein sequence ID" value="QTD54113.1"/>
    <property type="molecule type" value="Genomic_DNA"/>
</dbReference>
<dbReference type="RefSeq" id="WP_237384212.1">
    <property type="nucleotide sequence ID" value="NZ_CP071793.1"/>
</dbReference>
<evidence type="ECO:0000313" key="6">
    <source>
        <dbReference type="Proteomes" id="UP000663929"/>
    </source>
</evidence>
<dbReference type="Proteomes" id="UP000663929">
    <property type="component" value="Chromosome"/>
</dbReference>
<dbReference type="InterPro" id="IPR009722">
    <property type="entry name" value="YjiK/CarP"/>
</dbReference>
<name>A0A8A4TXB1_SULCO</name>
<dbReference type="Pfam" id="PF13432">
    <property type="entry name" value="TPR_16"/>
    <property type="match status" value="1"/>
</dbReference>
<evidence type="ECO:0000256" key="1">
    <source>
        <dbReference type="ARBA" id="ARBA00004236"/>
    </source>
</evidence>